<organism evidence="1">
    <name type="scientific">Anguilla anguilla</name>
    <name type="common">European freshwater eel</name>
    <name type="synonym">Muraena anguilla</name>
    <dbReference type="NCBI Taxonomy" id="7936"/>
    <lineage>
        <taxon>Eukaryota</taxon>
        <taxon>Metazoa</taxon>
        <taxon>Chordata</taxon>
        <taxon>Craniata</taxon>
        <taxon>Vertebrata</taxon>
        <taxon>Euteleostomi</taxon>
        <taxon>Actinopterygii</taxon>
        <taxon>Neopterygii</taxon>
        <taxon>Teleostei</taxon>
        <taxon>Anguilliformes</taxon>
        <taxon>Anguillidae</taxon>
        <taxon>Anguilla</taxon>
    </lineage>
</organism>
<accession>A0A0E9T2W7</accession>
<protein>
    <submittedName>
        <fullName evidence="1">Uncharacterized protein</fullName>
    </submittedName>
</protein>
<dbReference type="EMBL" id="GBXM01060581">
    <property type="protein sequence ID" value="JAH47996.1"/>
    <property type="molecule type" value="Transcribed_RNA"/>
</dbReference>
<dbReference type="AlphaFoldDB" id="A0A0E9T2W7"/>
<evidence type="ECO:0000313" key="1">
    <source>
        <dbReference type="EMBL" id="JAH47996.1"/>
    </source>
</evidence>
<reference evidence="1" key="1">
    <citation type="submission" date="2014-11" db="EMBL/GenBank/DDBJ databases">
        <authorList>
            <person name="Amaro Gonzalez C."/>
        </authorList>
    </citation>
    <scope>NUCLEOTIDE SEQUENCE</scope>
</reference>
<proteinExistence type="predicted"/>
<name>A0A0E9T2W7_ANGAN</name>
<reference evidence="1" key="2">
    <citation type="journal article" date="2015" name="Fish Shellfish Immunol.">
        <title>Early steps in the European eel (Anguilla anguilla)-Vibrio vulnificus interaction in the gills: Role of the RtxA13 toxin.</title>
        <authorList>
            <person name="Callol A."/>
            <person name="Pajuelo D."/>
            <person name="Ebbesson L."/>
            <person name="Teles M."/>
            <person name="MacKenzie S."/>
            <person name="Amaro C."/>
        </authorList>
    </citation>
    <scope>NUCLEOTIDE SEQUENCE</scope>
</reference>
<sequence>MLVYSSSGLQCYSIMIFRCKYRMIKPSLCCFLSFCLVV</sequence>